<dbReference type="AlphaFoldDB" id="A0A9Q0ML90"/>
<reference evidence="2" key="1">
    <citation type="submission" date="2022-07" db="EMBL/GenBank/DDBJ databases">
        <authorList>
            <person name="Trinca V."/>
            <person name="Uliana J.V.C."/>
            <person name="Torres T.T."/>
            <person name="Ward R.J."/>
            <person name="Monesi N."/>
        </authorList>
    </citation>
    <scope>NUCLEOTIDE SEQUENCE</scope>
    <source>
        <strain evidence="2">HSMRA1968</strain>
        <tissue evidence="2">Whole embryos</tissue>
    </source>
</reference>
<feature type="compositionally biased region" description="Basic and acidic residues" evidence="1">
    <location>
        <begin position="12"/>
        <end position="23"/>
    </location>
</feature>
<feature type="region of interest" description="Disordered" evidence="1">
    <location>
        <begin position="1"/>
        <end position="23"/>
    </location>
</feature>
<evidence type="ECO:0000313" key="3">
    <source>
        <dbReference type="Proteomes" id="UP001151699"/>
    </source>
</evidence>
<gene>
    <name evidence="2" type="ORF">Bhyg_15677</name>
</gene>
<evidence type="ECO:0000256" key="1">
    <source>
        <dbReference type="SAM" id="MobiDB-lite"/>
    </source>
</evidence>
<protein>
    <submittedName>
        <fullName evidence="2">Uncharacterized protein</fullName>
    </submittedName>
</protein>
<proteinExistence type="predicted"/>
<name>A0A9Q0ML90_9DIPT</name>
<comment type="caution">
    <text evidence="2">The sequence shown here is derived from an EMBL/GenBank/DDBJ whole genome shotgun (WGS) entry which is preliminary data.</text>
</comment>
<organism evidence="2 3">
    <name type="scientific">Pseudolycoriella hygida</name>
    <dbReference type="NCBI Taxonomy" id="35572"/>
    <lineage>
        <taxon>Eukaryota</taxon>
        <taxon>Metazoa</taxon>
        <taxon>Ecdysozoa</taxon>
        <taxon>Arthropoda</taxon>
        <taxon>Hexapoda</taxon>
        <taxon>Insecta</taxon>
        <taxon>Pterygota</taxon>
        <taxon>Neoptera</taxon>
        <taxon>Endopterygota</taxon>
        <taxon>Diptera</taxon>
        <taxon>Nematocera</taxon>
        <taxon>Sciaroidea</taxon>
        <taxon>Sciaridae</taxon>
        <taxon>Pseudolycoriella</taxon>
    </lineage>
</organism>
<feature type="non-terminal residue" evidence="2">
    <location>
        <position position="1"/>
    </location>
</feature>
<accession>A0A9Q0ML90</accession>
<sequence>MYEFDVLPTSRNNEKLRQHRPHSERVDINTHVDYVDTKASEATAWIMPNNVGSSSSESRQLPPF</sequence>
<dbReference type="EMBL" id="WJQU01001816">
    <property type="protein sequence ID" value="KAJ6633652.1"/>
    <property type="molecule type" value="Genomic_DNA"/>
</dbReference>
<dbReference type="Proteomes" id="UP001151699">
    <property type="component" value="Unassembled WGS sequence"/>
</dbReference>
<evidence type="ECO:0000313" key="2">
    <source>
        <dbReference type="EMBL" id="KAJ6633652.1"/>
    </source>
</evidence>
<keyword evidence="3" id="KW-1185">Reference proteome</keyword>